<evidence type="ECO:0000313" key="1">
    <source>
        <dbReference type="EMBL" id="PHK00676.1"/>
    </source>
</evidence>
<dbReference type="RefSeq" id="WP_099070714.1">
    <property type="nucleotide sequence ID" value="NZ_LAHD01000079.1"/>
</dbReference>
<gene>
    <name evidence="1" type="ORF">VF08_23565</name>
</gene>
<sequence>MAEPTLAQVFGANASQTSTDLVIKKSDLAAVGLTASANNTAESLFLAINLNAKQGLTEDNRDTNIDQSVALTDGFSPSITTRNSAIYLRNTISVEVDKLLDGADVIDPDDY</sequence>
<reference evidence="1 2" key="1">
    <citation type="submission" date="2015-02" db="EMBL/GenBank/DDBJ databases">
        <title>Nostoc linckia genome annotation.</title>
        <authorList>
            <person name="Zhou Z."/>
        </authorList>
    </citation>
    <scope>NUCLEOTIDE SEQUENCE [LARGE SCALE GENOMIC DNA]</scope>
    <source>
        <strain evidence="2">z8</strain>
    </source>
</reference>
<accession>A0A9Q5Z974</accession>
<dbReference type="EMBL" id="LAHD01000079">
    <property type="protein sequence ID" value="PHK00676.1"/>
    <property type="molecule type" value="Genomic_DNA"/>
</dbReference>
<evidence type="ECO:0000313" key="2">
    <source>
        <dbReference type="Proteomes" id="UP000222310"/>
    </source>
</evidence>
<comment type="caution">
    <text evidence="1">The sequence shown here is derived from an EMBL/GenBank/DDBJ whole genome shotgun (WGS) entry which is preliminary data.</text>
</comment>
<name>A0A9Q5Z974_NOSLI</name>
<proteinExistence type="predicted"/>
<dbReference type="AlphaFoldDB" id="A0A9Q5Z974"/>
<organism evidence="1 2">
    <name type="scientific">Nostoc linckia z8</name>
    <dbReference type="NCBI Taxonomy" id="1628746"/>
    <lineage>
        <taxon>Bacteria</taxon>
        <taxon>Bacillati</taxon>
        <taxon>Cyanobacteriota</taxon>
        <taxon>Cyanophyceae</taxon>
        <taxon>Nostocales</taxon>
        <taxon>Nostocaceae</taxon>
        <taxon>Nostoc</taxon>
    </lineage>
</organism>
<protein>
    <submittedName>
        <fullName evidence="1">Uncharacterized protein</fullName>
    </submittedName>
</protein>
<dbReference type="GeneID" id="57097921"/>
<dbReference type="Proteomes" id="UP000222310">
    <property type="component" value="Unassembled WGS sequence"/>
</dbReference>